<reference evidence="1" key="1">
    <citation type="submission" date="2020-03" db="EMBL/GenBank/DDBJ databases">
        <title>The deep terrestrial virosphere.</title>
        <authorList>
            <person name="Holmfeldt K."/>
            <person name="Nilsson E."/>
            <person name="Simone D."/>
            <person name="Lopez-Fernandez M."/>
            <person name="Wu X."/>
            <person name="de Brujin I."/>
            <person name="Lundin D."/>
            <person name="Andersson A."/>
            <person name="Bertilsson S."/>
            <person name="Dopson M."/>
        </authorList>
    </citation>
    <scope>NUCLEOTIDE SEQUENCE</scope>
    <source>
        <strain evidence="1">TM448B01328</strain>
    </source>
</reference>
<evidence type="ECO:0000313" key="1">
    <source>
        <dbReference type="EMBL" id="QJH98490.1"/>
    </source>
</evidence>
<dbReference type="AlphaFoldDB" id="A0A6M3XKJ4"/>
<sequence>MMQTMTMIETCPWCGSAACLAQSEEFCRHTRMPRTAAFQNPPLDKMVHQPEVAKRVMRRKRNKGR</sequence>
<gene>
    <name evidence="1" type="ORF">TM448B01328_0015</name>
</gene>
<proteinExistence type="predicted"/>
<accession>A0A6M3XKJ4</accession>
<name>A0A6M3XKJ4_9ZZZZ</name>
<dbReference type="EMBL" id="MT144736">
    <property type="protein sequence ID" value="QJH98490.1"/>
    <property type="molecule type" value="Genomic_DNA"/>
</dbReference>
<organism evidence="1">
    <name type="scientific">viral metagenome</name>
    <dbReference type="NCBI Taxonomy" id="1070528"/>
    <lineage>
        <taxon>unclassified sequences</taxon>
        <taxon>metagenomes</taxon>
        <taxon>organismal metagenomes</taxon>
    </lineage>
</organism>
<protein>
    <submittedName>
        <fullName evidence="1">Uncharacterized protein</fullName>
    </submittedName>
</protein>